<name>A0ABN3FR48_9ACTN</name>
<keyword evidence="1" id="KW-1133">Transmembrane helix</keyword>
<gene>
    <name evidence="2" type="ORF">GCM10010246_19710</name>
</gene>
<evidence type="ECO:0000313" key="2">
    <source>
        <dbReference type="EMBL" id="GAA2335701.1"/>
    </source>
</evidence>
<evidence type="ECO:0000256" key="1">
    <source>
        <dbReference type="SAM" id="Phobius"/>
    </source>
</evidence>
<evidence type="ECO:0008006" key="4">
    <source>
        <dbReference type="Google" id="ProtNLM"/>
    </source>
</evidence>
<dbReference type="EMBL" id="BAAASD010000006">
    <property type="protein sequence ID" value="GAA2335701.1"/>
    <property type="molecule type" value="Genomic_DNA"/>
</dbReference>
<reference evidence="2 3" key="1">
    <citation type="journal article" date="2019" name="Int. J. Syst. Evol. Microbiol.">
        <title>The Global Catalogue of Microorganisms (GCM) 10K type strain sequencing project: providing services to taxonomists for standard genome sequencing and annotation.</title>
        <authorList>
            <consortium name="The Broad Institute Genomics Platform"/>
            <consortium name="The Broad Institute Genome Sequencing Center for Infectious Disease"/>
            <person name="Wu L."/>
            <person name="Ma J."/>
        </authorList>
    </citation>
    <scope>NUCLEOTIDE SEQUENCE [LARGE SCALE GENOMIC DNA]</scope>
    <source>
        <strain evidence="2 3">JCM 4316</strain>
    </source>
</reference>
<keyword evidence="1" id="KW-0472">Membrane</keyword>
<accession>A0ABN3FR48</accession>
<feature type="transmembrane region" description="Helical" evidence="1">
    <location>
        <begin position="21"/>
        <end position="48"/>
    </location>
</feature>
<proteinExistence type="predicted"/>
<feature type="transmembrane region" description="Helical" evidence="1">
    <location>
        <begin position="60"/>
        <end position="83"/>
    </location>
</feature>
<sequence>MRHERHRPDGRTGSEPTTARSALGLRVALSAVYVPLFVVGAVIFGFWASRARPGDSPSPTVLSVLAIVCAVLALLALADYAVVQRRRKAGRGRTRPR</sequence>
<dbReference type="Pfam" id="PF19870">
    <property type="entry name" value="DUF6343"/>
    <property type="match status" value="1"/>
</dbReference>
<keyword evidence="3" id="KW-1185">Reference proteome</keyword>
<keyword evidence="1" id="KW-0812">Transmembrane</keyword>
<organism evidence="2 3">
    <name type="scientific">Streptomyces cuspidosporus</name>
    <dbReference type="NCBI Taxonomy" id="66882"/>
    <lineage>
        <taxon>Bacteria</taxon>
        <taxon>Bacillati</taxon>
        <taxon>Actinomycetota</taxon>
        <taxon>Actinomycetes</taxon>
        <taxon>Kitasatosporales</taxon>
        <taxon>Streptomycetaceae</taxon>
        <taxon>Streptomyces</taxon>
    </lineage>
</organism>
<dbReference type="InterPro" id="IPR045924">
    <property type="entry name" value="DUF6343"/>
</dbReference>
<comment type="caution">
    <text evidence="2">The sequence shown here is derived from an EMBL/GenBank/DDBJ whole genome shotgun (WGS) entry which is preliminary data.</text>
</comment>
<dbReference type="RefSeq" id="WP_346174087.1">
    <property type="nucleotide sequence ID" value="NZ_BAAASD010000006.1"/>
</dbReference>
<protein>
    <recommendedName>
        <fullName evidence="4">Integral membrane protein</fullName>
    </recommendedName>
</protein>
<evidence type="ECO:0000313" key="3">
    <source>
        <dbReference type="Proteomes" id="UP001500253"/>
    </source>
</evidence>
<dbReference type="Proteomes" id="UP001500253">
    <property type="component" value="Unassembled WGS sequence"/>
</dbReference>